<reference evidence="8 9" key="1">
    <citation type="submission" date="2024-03" db="EMBL/GenBank/DDBJ databases">
        <title>Adaptation during the transition from Ophiocordyceps entomopathogen to insect associate is accompanied by gene loss and intensified selection.</title>
        <authorList>
            <person name="Ward C.M."/>
            <person name="Onetto C.A."/>
            <person name="Borneman A.R."/>
        </authorList>
    </citation>
    <scope>NUCLEOTIDE SEQUENCE [LARGE SCALE GENOMIC DNA]</scope>
    <source>
        <strain evidence="8">AWRI1</strain>
        <tissue evidence="8">Single Adult Female</tissue>
    </source>
</reference>
<sequence length="486" mass="51606">MTSPGTSSVDTRNTSTFKHIFKAPCGDTPAGLNYVTLLLIGLVAWALLYAVLGHEVEPGGQLFLLIMLAIVAYACGWVVSFLRLPPLLGMLICGIGVRNLGLFNMTGVYVEVVRTIREIALTVILLKAGLGLDATALKKLSCVVARLAFAPCLAETIGAATGAYLLLGMPWLWGLLLGSVLSAVSPAIVVPTLLVLKAKGLGESKGISTLVIAASSIDDIIAISAFGVILGLIFTQGDLVQNLLHGPIEVTIGIVTGIGWGVIAACFPHRTETNIIFKRSYMVGGGSLVFVLLFTEFGYSGAGPLAAIISPFIAALCWKWQGWSSTYNPVADVYNDVWGILQPLLFGLIGAEIRFEEIKVSLIWLGTAVLMIGLVVRIITCCLVLFGANLNIKEVIFVNLAWLPKATVQATLGPIALDMALRHENMTSVVPYARDILTIAVLSILITAPIGAIGIAVGGPRLLSTDKPQYRTKTQKSDVAIVEDQL</sequence>
<feature type="transmembrane region" description="Helical" evidence="6">
    <location>
        <begin position="31"/>
        <end position="50"/>
    </location>
</feature>
<evidence type="ECO:0000313" key="8">
    <source>
        <dbReference type="EMBL" id="KAK7590370.1"/>
    </source>
</evidence>
<proteinExistence type="inferred from homology"/>
<accession>A0AAN9Y4X1</accession>
<dbReference type="Gene3D" id="1.20.1530.20">
    <property type="match status" value="1"/>
</dbReference>
<feature type="transmembrane region" description="Helical" evidence="6">
    <location>
        <begin position="208"/>
        <end position="234"/>
    </location>
</feature>
<evidence type="ECO:0000256" key="3">
    <source>
        <dbReference type="ARBA" id="ARBA00022692"/>
    </source>
</evidence>
<dbReference type="PANTHER" id="PTHR31102">
    <property type="match status" value="1"/>
</dbReference>
<protein>
    <recommendedName>
        <fullName evidence="7">Cation/H+ exchanger transmembrane domain-containing protein</fullName>
    </recommendedName>
</protein>
<evidence type="ECO:0000259" key="7">
    <source>
        <dbReference type="Pfam" id="PF00999"/>
    </source>
</evidence>
<feature type="domain" description="Cation/H+ exchanger transmembrane" evidence="7">
    <location>
        <begin position="70"/>
        <end position="454"/>
    </location>
</feature>
<comment type="caution">
    <text evidence="8">The sequence shown here is derived from an EMBL/GenBank/DDBJ whole genome shotgun (WGS) entry which is preliminary data.</text>
</comment>
<dbReference type="InterPro" id="IPR006153">
    <property type="entry name" value="Cation/H_exchanger_TM"/>
</dbReference>
<feature type="transmembrane region" description="Helical" evidence="6">
    <location>
        <begin position="436"/>
        <end position="463"/>
    </location>
</feature>
<comment type="subcellular location">
    <subcellularLocation>
        <location evidence="1">Membrane</location>
        <topology evidence="1">Multi-pass membrane protein</topology>
    </subcellularLocation>
</comment>
<keyword evidence="9" id="KW-1185">Reference proteome</keyword>
<evidence type="ECO:0000256" key="1">
    <source>
        <dbReference type="ARBA" id="ARBA00004141"/>
    </source>
</evidence>
<keyword evidence="3 6" id="KW-0812">Transmembrane</keyword>
<dbReference type="GO" id="GO:0016020">
    <property type="term" value="C:membrane"/>
    <property type="evidence" value="ECO:0007669"/>
    <property type="project" value="UniProtKB-SubCell"/>
</dbReference>
<gene>
    <name evidence="8" type="ORF">V9T40_001983</name>
</gene>
<keyword evidence="5 6" id="KW-0472">Membrane</keyword>
<evidence type="ECO:0000256" key="2">
    <source>
        <dbReference type="ARBA" id="ARBA00007367"/>
    </source>
</evidence>
<dbReference type="EMBL" id="JBBCAQ010000022">
    <property type="protein sequence ID" value="KAK7590370.1"/>
    <property type="molecule type" value="Genomic_DNA"/>
</dbReference>
<dbReference type="Proteomes" id="UP001367676">
    <property type="component" value="Unassembled WGS sequence"/>
</dbReference>
<feature type="transmembrane region" description="Helical" evidence="6">
    <location>
        <begin position="246"/>
        <end position="267"/>
    </location>
</feature>
<comment type="similarity">
    <text evidence="2">Belongs to the monovalent cation:proton antiporter 1 (CPA1) transporter (TC 2.A.36) family.</text>
</comment>
<dbReference type="GO" id="GO:0015297">
    <property type="term" value="F:antiporter activity"/>
    <property type="evidence" value="ECO:0007669"/>
    <property type="project" value="InterPro"/>
</dbReference>
<feature type="transmembrane region" description="Helical" evidence="6">
    <location>
        <begin position="173"/>
        <end position="196"/>
    </location>
</feature>
<evidence type="ECO:0000313" key="9">
    <source>
        <dbReference type="Proteomes" id="UP001367676"/>
    </source>
</evidence>
<feature type="transmembrane region" description="Helical" evidence="6">
    <location>
        <begin position="363"/>
        <end position="388"/>
    </location>
</feature>
<dbReference type="PANTHER" id="PTHR31102:SF1">
    <property type="entry name" value="CATION_H+ EXCHANGER DOMAIN-CONTAINING PROTEIN"/>
    <property type="match status" value="1"/>
</dbReference>
<keyword evidence="4 6" id="KW-1133">Transmembrane helix</keyword>
<feature type="transmembrane region" description="Helical" evidence="6">
    <location>
        <begin position="288"/>
        <end position="313"/>
    </location>
</feature>
<dbReference type="InterPro" id="IPR051843">
    <property type="entry name" value="CPA1_transporter"/>
</dbReference>
<dbReference type="AlphaFoldDB" id="A0AAN9Y4X1"/>
<feature type="transmembrane region" description="Helical" evidence="6">
    <location>
        <begin position="147"/>
        <end position="167"/>
    </location>
</feature>
<organism evidence="8 9">
    <name type="scientific">Parthenolecanium corni</name>
    <dbReference type="NCBI Taxonomy" id="536013"/>
    <lineage>
        <taxon>Eukaryota</taxon>
        <taxon>Metazoa</taxon>
        <taxon>Ecdysozoa</taxon>
        <taxon>Arthropoda</taxon>
        <taxon>Hexapoda</taxon>
        <taxon>Insecta</taxon>
        <taxon>Pterygota</taxon>
        <taxon>Neoptera</taxon>
        <taxon>Paraneoptera</taxon>
        <taxon>Hemiptera</taxon>
        <taxon>Sternorrhyncha</taxon>
        <taxon>Coccoidea</taxon>
        <taxon>Coccidae</taxon>
        <taxon>Parthenolecanium</taxon>
    </lineage>
</organism>
<dbReference type="InterPro" id="IPR038770">
    <property type="entry name" value="Na+/solute_symporter_sf"/>
</dbReference>
<name>A0AAN9Y4X1_9HEMI</name>
<dbReference type="Pfam" id="PF00999">
    <property type="entry name" value="Na_H_Exchanger"/>
    <property type="match status" value="1"/>
</dbReference>
<evidence type="ECO:0000256" key="4">
    <source>
        <dbReference type="ARBA" id="ARBA00022989"/>
    </source>
</evidence>
<evidence type="ECO:0000256" key="6">
    <source>
        <dbReference type="SAM" id="Phobius"/>
    </source>
</evidence>
<evidence type="ECO:0000256" key="5">
    <source>
        <dbReference type="ARBA" id="ARBA00023136"/>
    </source>
</evidence>
<feature type="transmembrane region" description="Helical" evidence="6">
    <location>
        <begin position="88"/>
        <end position="110"/>
    </location>
</feature>
<dbReference type="GO" id="GO:1902600">
    <property type="term" value="P:proton transmembrane transport"/>
    <property type="evidence" value="ECO:0007669"/>
    <property type="project" value="InterPro"/>
</dbReference>
<feature type="transmembrane region" description="Helical" evidence="6">
    <location>
        <begin position="62"/>
        <end position="82"/>
    </location>
</feature>